<feature type="signal peptide" evidence="1">
    <location>
        <begin position="1"/>
        <end position="23"/>
    </location>
</feature>
<dbReference type="GO" id="GO:0003824">
    <property type="term" value="F:catalytic activity"/>
    <property type="evidence" value="ECO:0007669"/>
    <property type="project" value="InterPro"/>
</dbReference>
<dbReference type="Proteomes" id="UP000534286">
    <property type="component" value="Unassembled WGS sequence"/>
</dbReference>
<keyword evidence="1" id="KW-0732">Signal</keyword>
<feature type="domain" description="Endonuclease/exonuclease/phosphatase" evidence="2">
    <location>
        <begin position="229"/>
        <end position="504"/>
    </location>
</feature>
<dbReference type="InterPro" id="IPR013783">
    <property type="entry name" value="Ig-like_fold"/>
</dbReference>
<reference evidence="3 4" key="1">
    <citation type="submission" date="2020-08" db="EMBL/GenBank/DDBJ databases">
        <title>Sequencing the genomes of 1000 actinobacteria strains.</title>
        <authorList>
            <person name="Klenk H.-P."/>
        </authorList>
    </citation>
    <scope>NUCLEOTIDE SEQUENCE [LARGE SCALE GENOMIC DNA]</scope>
    <source>
        <strain evidence="3 4">DSM 43023</strain>
    </source>
</reference>
<evidence type="ECO:0000313" key="3">
    <source>
        <dbReference type="EMBL" id="MBB4940841.1"/>
    </source>
</evidence>
<dbReference type="InterPro" id="IPR036691">
    <property type="entry name" value="Endo/exonu/phosph_ase_sf"/>
</dbReference>
<dbReference type="PANTHER" id="PTHR41349">
    <property type="match status" value="1"/>
</dbReference>
<accession>A0A7W7S0S0</accession>
<dbReference type="RefSeq" id="WP_184756992.1">
    <property type="nucleotide sequence ID" value="NZ_BAABEK010000005.1"/>
</dbReference>
<proteinExistence type="predicted"/>
<gene>
    <name evidence="3" type="ORF">FHR32_005218</name>
</gene>
<dbReference type="Gene3D" id="3.60.10.10">
    <property type="entry name" value="Endonuclease/exonuclease/phosphatase"/>
    <property type="match status" value="1"/>
</dbReference>
<keyword evidence="4" id="KW-1185">Reference proteome</keyword>
<dbReference type="PANTHER" id="PTHR41349:SF1">
    <property type="entry name" value="PROTEIN CBG08683"/>
    <property type="match status" value="1"/>
</dbReference>
<evidence type="ECO:0000313" key="4">
    <source>
        <dbReference type="Proteomes" id="UP000534286"/>
    </source>
</evidence>
<dbReference type="EMBL" id="JACHJU010000002">
    <property type="protein sequence ID" value="MBB4940841.1"/>
    <property type="molecule type" value="Genomic_DNA"/>
</dbReference>
<organism evidence="3 4">
    <name type="scientific">Streptosporangium album</name>
    <dbReference type="NCBI Taxonomy" id="47479"/>
    <lineage>
        <taxon>Bacteria</taxon>
        <taxon>Bacillati</taxon>
        <taxon>Actinomycetota</taxon>
        <taxon>Actinomycetes</taxon>
        <taxon>Streptosporangiales</taxon>
        <taxon>Streptosporangiaceae</taxon>
        <taxon>Streptosporangium</taxon>
    </lineage>
</organism>
<evidence type="ECO:0000256" key="1">
    <source>
        <dbReference type="SAM" id="SignalP"/>
    </source>
</evidence>
<comment type="caution">
    <text evidence="3">The sequence shown here is derived from an EMBL/GenBank/DDBJ whole genome shotgun (WGS) entry which is preliminary data.</text>
</comment>
<evidence type="ECO:0000259" key="2">
    <source>
        <dbReference type="Pfam" id="PF03372"/>
    </source>
</evidence>
<dbReference type="Pfam" id="PF03372">
    <property type="entry name" value="Exo_endo_phos"/>
    <property type="match status" value="1"/>
</dbReference>
<dbReference type="Gene3D" id="2.60.40.10">
    <property type="entry name" value="Immunoglobulins"/>
    <property type="match status" value="1"/>
</dbReference>
<feature type="chain" id="PRO_5039093949" description="Endonuclease/exonuclease/phosphatase domain-containing protein" evidence="1">
    <location>
        <begin position="24"/>
        <end position="514"/>
    </location>
</feature>
<sequence length="514" mass="54985">MRRLLIAVTAVLALGLTSTPATAEADGTLSVASTSVKAGEPISLTYSTPRPDPKNWLGLYADPGDGPVNETYVGPSLKWAYIPAGSGTATLPTDGLEPGGYVVYSLAKDGYAWLAQPVKLQIVSDGPLHFVSDTMPLRNARALKPYTATVKGLLRGDTKDLTFRKTDGPRWATVGADGTISGKPRLLDALRPAAVKIEARNAAGQTASTTAKIEVRVPGLKLVPELKAMSWNLWHGGSQVKGSREKQLKFLLDHDVDVVGMQETSSVAAEELAEALGWDYFQAGSDLGIISRYPITSRGPLPSASGLAGISARVRVDEQRKQDVVVWNVHLGYTPYGPYDACFGKMTQEQLLANEVKSGRTPQITAILAAMGPDLKAVKRTPVLLTGDFNAPSHLDWTSATKRCGYDSVPWPASVLPEKAGLKDSFRVANPNPVTAPGITWSPIYPTFTGGYGHDGHTGEPEPQDRIDFVHYAGGLRVKDSRTLVEGTPTAIPNHADNAWTSDHAAVLTTFRVD</sequence>
<name>A0A7W7S0S0_9ACTN</name>
<protein>
    <recommendedName>
        <fullName evidence="2">Endonuclease/exonuclease/phosphatase domain-containing protein</fullName>
    </recommendedName>
</protein>
<dbReference type="GO" id="GO:0005975">
    <property type="term" value="P:carbohydrate metabolic process"/>
    <property type="evidence" value="ECO:0007669"/>
    <property type="project" value="UniProtKB-ARBA"/>
</dbReference>
<dbReference type="InterPro" id="IPR005135">
    <property type="entry name" value="Endo/exonuclease/phosphatase"/>
</dbReference>
<dbReference type="SUPFAM" id="SSF56219">
    <property type="entry name" value="DNase I-like"/>
    <property type="match status" value="1"/>
</dbReference>
<dbReference type="AlphaFoldDB" id="A0A7W7S0S0"/>